<proteinExistence type="predicted"/>
<evidence type="ECO:0000256" key="1">
    <source>
        <dbReference type="SAM" id="Phobius"/>
    </source>
</evidence>
<organism evidence="2 3">
    <name type="scientific">Kutzneria buriramensis</name>
    <dbReference type="NCBI Taxonomy" id="1045776"/>
    <lineage>
        <taxon>Bacteria</taxon>
        <taxon>Bacillati</taxon>
        <taxon>Actinomycetota</taxon>
        <taxon>Actinomycetes</taxon>
        <taxon>Pseudonocardiales</taxon>
        <taxon>Pseudonocardiaceae</taxon>
        <taxon>Kutzneria</taxon>
    </lineage>
</organism>
<name>A0A3E0IAG4_9PSEU</name>
<keyword evidence="3" id="KW-1185">Reference proteome</keyword>
<reference evidence="2 3" key="1">
    <citation type="submission" date="2018-08" db="EMBL/GenBank/DDBJ databases">
        <title>Genomic Encyclopedia of Archaeal and Bacterial Type Strains, Phase II (KMG-II): from individual species to whole genera.</title>
        <authorList>
            <person name="Goeker M."/>
        </authorList>
    </citation>
    <scope>NUCLEOTIDE SEQUENCE [LARGE SCALE GENOMIC DNA]</scope>
    <source>
        <strain evidence="2 3">DSM 45791</strain>
    </source>
</reference>
<dbReference type="EMBL" id="QUNO01000001">
    <property type="protein sequence ID" value="REH55135.1"/>
    <property type="molecule type" value="Genomic_DNA"/>
</dbReference>
<accession>A0A3E0IAG4</accession>
<protein>
    <submittedName>
        <fullName evidence="2">Uncharacterized protein</fullName>
    </submittedName>
</protein>
<evidence type="ECO:0000313" key="3">
    <source>
        <dbReference type="Proteomes" id="UP000256269"/>
    </source>
</evidence>
<sequence length="48" mass="5578">MPLTAAGQGHRHYSVRVELLFTILMVLCCVAIAWFSVYVVYRLLQDHR</sequence>
<keyword evidence="1" id="KW-0472">Membrane</keyword>
<dbReference type="AlphaFoldDB" id="A0A3E0IAG4"/>
<keyword evidence="1" id="KW-0812">Transmembrane</keyword>
<dbReference type="Proteomes" id="UP000256269">
    <property type="component" value="Unassembled WGS sequence"/>
</dbReference>
<feature type="transmembrane region" description="Helical" evidence="1">
    <location>
        <begin position="20"/>
        <end position="41"/>
    </location>
</feature>
<evidence type="ECO:0000313" key="2">
    <source>
        <dbReference type="EMBL" id="REH55135.1"/>
    </source>
</evidence>
<comment type="caution">
    <text evidence="2">The sequence shown here is derived from an EMBL/GenBank/DDBJ whole genome shotgun (WGS) entry which is preliminary data.</text>
</comment>
<gene>
    <name evidence="2" type="ORF">BCF44_101151</name>
</gene>
<keyword evidence="1" id="KW-1133">Transmembrane helix</keyword>